<dbReference type="OrthoDB" id="5642573at2"/>
<dbReference type="Proteomes" id="UP000435802">
    <property type="component" value="Unassembled WGS sequence"/>
</dbReference>
<dbReference type="Pfam" id="PF13489">
    <property type="entry name" value="Methyltransf_23"/>
    <property type="match status" value="1"/>
</dbReference>
<comment type="caution">
    <text evidence="1">The sequence shown here is derived from an EMBL/GenBank/DDBJ whole genome shotgun (WGS) entry which is preliminary data.</text>
</comment>
<reference evidence="1 2" key="1">
    <citation type="submission" date="2019-12" db="EMBL/GenBank/DDBJ databases">
        <title>Shinella kummerowiae sp. nov., a symbiotic bacterium isolated from root nodules of the herbal legume Kummerowia stipulacea.</title>
        <authorList>
            <person name="Gao J."/>
        </authorList>
    </citation>
    <scope>NUCLEOTIDE SEQUENCE [LARGE SCALE GENOMIC DNA]</scope>
    <source>
        <strain evidence="1 2">CCBAU 25048</strain>
    </source>
</reference>
<dbReference type="InterPro" id="IPR029063">
    <property type="entry name" value="SAM-dependent_MTases_sf"/>
</dbReference>
<proteinExistence type="predicted"/>
<evidence type="ECO:0000313" key="1">
    <source>
        <dbReference type="EMBL" id="MXN44958.1"/>
    </source>
</evidence>
<dbReference type="Gene3D" id="3.40.50.150">
    <property type="entry name" value="Vaccinia Virus protein VP39"/>
    <property type="match status" value="1"/>
</dbReference>
<gene>
    <name evidence="1" type="ORF">GR138_07140</name>
</gene>
<organism evidence="1 2">
    <name type="scientific">Shinella kummerowiae</name>
    <dbReference type="NCBI Taxonomy" id="417745"/>
    <lineage>
        <taxon>Bacteria</taxon>
        <taxon>Pseudomonadati</taxon>
        <taxon>Pseudomonadota</taxon>
        <taxon>Alphaproteobacteria</taxon>
        <taxon>Hyphomicrobiales</taxon>
        <taxon>Rhizobiaceae</taxon>
        <taxon>Shinella</taxon>
    </lineage>
</organism>
<sequence length="203" mass="21593">MNDILDGYAAAATPDLIERYEAFDPAVLYAPVLDLLPKTPGRAADIGTGTGRDAAWLAGQGHRVLAVEPVRALREAGMARHGDKGITWLDDTLPDLSAARELGPFDLVTLNGVWQHIDDTARAVAMPVLAGMLARGGRLVLALRHGPGVAGRRAFPMSDEATIAAAGGCGLALLRRQDTASHQAGNRALGVRWTWMAFERPEI</sequence>
<keyword evidence="2" id="KW-1185">Reference proteome</keyword>
<dbReference type="GO" id="GO:0008168">
    <property type="term" value="F:methyltransferase activity"/>
    <property type="evidence" value="ECO:0007669"/>
    <property type="project" value="UniProtKB-KW"/>
</dbReference>
<dbReference type="AlphaFoldDB" id="A0A6N8SBN1"/>
<protein>
    <submittedName>
        <fullName evidence="1">Methyltransferase domain-containing protein</fullName>
    </submittedName>
</protein>
<dbReference type="EMBL" id="WUMK01000002">
    <property type="protein sequence ID" value="MXN44958.1"/>
    <property type="molecule type" value="Genomic_DNA"/>
</dbReference>
<name>A0A6N8SBN1_9HYPH</name>
<dbReference type="RefSeq" id="WP_160857906.1">
    <property type="nucleotide sequence ID" value="NZ_WUMK01000002.1"/>
</dbReference>
<keyword evidence="1" id="KW-0808">Transferase</keyword>
<dbReference type="CDD" id="cd02440">
    <property type="entry name" value="AdoMet_MTases"/>
    <property type="match status" value="1"/>
</dbReference>
<keyword evidence="1" id="KW-0489">Methyltransferase</keyword>
<accession>A0A6N8SBN1</accession>
<dbReference type="GO" id="GO:0032259">
    <property type="term" value="P:methylation"/>
    <property type="evidence" value="ECO:0007669"/>
    <property type="project" value="UniProtKB-KW"/>
</dbReference>
<evidence type="ECO:0000313" key="2">
    <source>
        <dbReference type="Proteomes" id="UP000435802"/>
    </source>
</evidence>
<dbReference type="SUPFAM" id="SSF53335">
    <property type="entry name" value="S-adenosyl-L-methionine-dependent methyltransferases"/>
    <property type="match status" value="1"/>
</dbReference>